<feature type="transmembrane region" description="Helical" evidence="1">
    <location>
        <begin position="438"/>
        <end position="457"/>
    </location>
</feature>
<feature type="domain" description="DUF1468" evidence="3">
    <location>
        <begin position="520"/>
        <end position="645"/>
    </location>
</feature>
<dbReference type="PANTHER" id="PTHR35342">
    <property type="entry name" value="TRICARBOXYLIC TRANSPORT PROTEIN"/>
    <property type="match status" value="1"/>
</dbReference>
<feature type="transmembrane region" description="Helical" evidence="1">
    <location>
        <begin position="137"/>
        <end position="157"/>
    </location>
</feature>
<protein>
    <submittedName>
        <fullName evidence="4">Tripartite tricarboxylate transporter permease</fullName>
    </submittedName>
</protein>
<dbReference type="Pfam" id="PF01970">
    <property type="entry name" value="TctA"/>
    <property type="match status" value="1"/>
</dbReference>
<keyword evidence="1" id="KW-0812">Transmembrane</keyword>
<evidence type="ECO:0000313" key="5">
    <source>
        <dbReference type="Proteomes" id="UP000681356"/>
    </source>
</evidence>
<proteinExistence type="predicted"/>
<evidence type="ECO:0000259" key="2">
    <source>
        <dbReference type="Pfam" id="PF01970"/>
    </source>
</evidence>
<keyword evidence="1" id="KW-0472">Membrane</keyword>
<dbReference type="Proteomes" id="UP000681356">
    <property type="component" value="Unassembled WGS sequence"/>
</dbReference>
<feature type="transmembrane region" description="Helical" evidence="1">
    <location>
        <begin position="583"/>
        <end position="609"/>
    </location>
</feature>
<feature type="domain" description="DUF112" evidence="2">
    <location>
        <begin position="19"/>
        <end position="440"/>
    </location>
</feature>
<evidence type="ECO:0000256" key="1">
    <source>
        <dbReference type="SAM" id="Phobius"/>
    </source>
</evidence>
<feature type="transmembrane region" description="Helical" evidence="1">
    <location>
        <begin position="108"/>
        <end position="131"/>
    </location>
</feature>
<feature type="transmembrane region" description="Helical" evidence="1">
    <location>
        <begin position="469"/>
        <end position="489"/>
    </location>
</feature>
<feature type="transmembrane region" description="Helical" evidence="1">
    <location>
        <begin position="20"/>
        <end position="48"/>
    </location>
</feature>
<feature type="transmembrane region" description="Helical" evidence="1">
    <location>
        <begin position="197"/>
        <end position="215"/>
    </location>
</feature>
<reference evidence="4" key="1">
    <citation type="submission" date="2021-04" db="EMBL/GenBank/DDBJ databases">
        <authorList>
            <person name="Yoon J."/>
        </authorList>
    </citation>
    <scope>NUCLEOTIDE SEQUENCE</scope>
    <source>
        <strain evidence="4">KMU-90</strain>
    </source>
</reference>
<dbReference type="InterPro" id="IPR002823">
    <property type="entry name" value="DUF112_TM"/>
</dbReference>
<organism evidence="4 5">
    <name type="scientific">Thetidibacter halocola</name>
    <dbReference type="NCBI Taxonomy" id="2827239"/>
    <lineage>
        <taxon>Bacteria</taxon>
        <taxon>Pseudomonadati</taxon>
        <taxon>Pseudomonadota</taxon>
        <taxon>Alphaproteobacteria</taxon>
        <taxon>Rhodobacterales</taxon>
        <taxon>Roseobacteraceae</taxon>
        <taxon>Thetidibacter</taxon>
    </lineage>
</organism>
<name>A0A8J8B6S3_9RHOB</name>
<keyword evidence="1" id="KW-1133">Transmembrane helix</keyword>
<keyword evidence="5" id="KW-1185">Reference proteome</keyword>
<dbReference type="Pfam" id="PF07331">
    <property type="entry name" value="TctB"/>
    <property type="match status" value="1"/>
</dbReference>
<feature type="transmembrane region" description="Helical" evidence="1">
    <location>
        <begin position="390"/>
        <end position="406"/>
    </location>
</feature>
<feature type="transmembrane region" description="Helical" evidence="1">
    <location>
        <begin position="360"/>
        <end position="383"/>
    </location>
</feature>
<dbReference type="InterPro" id="IPR009936">
    <property type="entry name" value="DUF1468"/>
</dbReference>
<sequence length="664" mass="70101">MVWDAALDALVIIGDPTRLLFVAIGTFLGLLIGVIPGIGGLVGLSLLLPFTFAMDPYTALAFLVGVQAVTTTSDTIPAVLFGVPGTVGSAATVLDGHPMAKKGEAGRAYGAAFTASVIGGLFGALALALAIPILRPFVLAVGTPELLAICLLGLTLIVTLSHGALFKGLVAASLGLLLATIGDESQTGTLRWTFDSFYLWDGLSLVAVALGLFAIPEMIDLGASKKAISQSDAKADPWQQIKGAMDVVRNWWLVLRCASIGTFLGAVPGIGANVIDWIAYGYASRSIKNSHETFGKGDVRGVIASESANNAKEGGALVPTLVFGVPGSASMAILLGAFLIHGIAPGPNMLGSQLDVTFTLIWTVALANILGAGTCLLLAGYFARLATIRAGFLVPLVLGIMIVGAYQGSKDYADLIVLFVFGVIGIVMKRLGWPRPPLILAFVLGGLIENYLFISHLRYGAEWMLRPVPLVLLCIMALMLLTPLVTRFVGRSAGGKAAMGRVYHPRNRGFYGDIAVWAGVVSLFVYVLLSSAGWELSARMLPQSIAYAGLFFAGAYTVFRLMGKIPLPAADYEQPLRAILVQVAWLTSLVVAVKLVGMLPAITVFALAYMVFEGETRPKRAVLIVVPFVVALFLLFQTILHVPWPQSLLGDLIPALRSATGRIL</sequence>
<dbReference type="EMBL" id="JAGTUU010000003">
    <property type="protein sequence ID" value="MBS0124321.1"/>
    <property type="molecule type" value="Genomic_DNA"/>
</dbReference>
<feature type="transmembrane region" description="Helical" evidence="1">
    <location>
        <begin position="316"/>
        <end position="340"/>
    </location>
</feature>
<dbReference type="RefSeq" id="WP_212536275.1">
    <property type="nucleotide sequence ID" value="NZ_JAGTUU010000003.1"/>
</dbReference>
<accession>A0A8J8B6S3</accession>
<feature type="transmembrane region" description="Helical" evidence="1">
    <location>
        <begin position="544"/>
        <end position="562"/>
    </location>
</feature>
<evidence type="ECO:0000259" key="3">
    <source>
        <dbReference type="Pfam" id="PF07331"/>
    </source>
</evidence>
<feature type="transmembrane region" description="Helical" evidence="1">
    <location>
        <begin position="621"/>
        <end position="640"/>
    </location>
</feature>
<feature type="transmembrane region" description="Helical" evidence="1">
    <location>
        <begin position="412"/>
        <end position="431"/>
    </location>
</feature>
<gene>
    <name evidence="4" type="ORF">KB874_09245</name>
</gene>
<feature type="transmembrane region" description="Helical" evidence="1">
    <location>
        <begin position="510"/>
        <end position="532"/>
    </location>
</feature>
<dbReference type="AlphaFoldDB" id="A0A8J8B6S3"/>
<dbReference type="PANTHER" id="PTHR35342:SF5">
    <property type="entry name" value="TRICARBOXYLIC TRANSPORT PROTEIN"/>
    <property type="match status" value="1"/>
</dbReference>
<evidence type="ECO:0000313" key="4">
    <source>
        <dbReference type="EMBL" id="MBS0124321.1"/>
    </source>
</evidence>
<comment type="caution">
    <text evidence="4">The sequence shown here is derived from an EMBL/GenBank/DDBJ whole genome shotgun (WGS) entry which is preliminary data.</text>
</comment>